<reference evidence="2 3" key="1">
    <citation type="submission" date="2017-11" db="EMBL/GenBank/DDBJ databases">
        <title>De-novo sequencing of pomegranate (Punica granatum L.) genome.</title>
        <authorList>
            <person name="Akparov Z."/>
            <person name="Amiraslanov A."/>
            <person name="Hajiyeva S."/>
            <person name="Abbasov M."/>
            <person name="Kaur K."/>
            <person name="Hamwieh A."/>
            <person name="Solovyev V."/>
            <person name="Salamov A."/>
            <person name="Braich B."/>
            <person name="Kosarev P."/>
            <person name="Mahmoud A."/>
            <person name="Hajiyev E."/>
            <person name="Babayeva S."/>
            <person name="Izzatullayeva V."/>
            <person name="Mammadov A."/>
            <person name="Mammadov A."/>
            <person name="Sharifova S."/>
            <person name="Ojaghi J."/>
            <person name="Eynullazada K."/>
            <person name="Bayramov B."/>
            <person name="Abdulazimova A."/>
            <person name="Shahmuradov I."/>
        </authorList>
    </citation>
    <scope>NUCLEOTIDE SEQUENCE [LARGE SCALE GENOMIC DNA]</scope>
    <source>
        <strain evidence="3">cv. AG2017</strain>
        <tissue evidence="2">Leaf</tissue>
    </source>
</reference>
<name>A0A2I0JVV8_PUNGR</name>
<sequence length="120" mass="13038">MGRGLLARSGSDQGEQRRRGCGRRFSPLDAATTAREGSGDGLGHRLDCAVSDLDFTGVETAGIEGKYFGRFGENRGNPRFKGFPGWRGSRAAGERCPNFFFLGWRFTGSRSMLPGPARFA</sequence>
<accession>A0A2I0JVV8</accession>
<evidence type="ECO:0000256" key="1">
    <source>
        <dbReference type="SAM" id="MobiDB-lite"/>
    </source>
</evidence>
<feature type="region of interest" description="Disordered" evidence="1">
    <location>
        <begin position="1"/>
        <end position="42"/>
    </location>
</feature>
<protein>
    <submittedName>
        <fullName evidence="2">Uncharacterized protein</fullName>
    </submittedName>
</protein>
<proteinExistence type="predicted"/>
<keyword evidence="3" id="KW-1185">Reference proteome</keyword>
<dbReference type="EMBL" id="PGOL01001148">
    <property type="protein sequence ID" value="PKI60447.1"/>
    <property type="molecule type" value="Genomic_DNA"/>
</dbReference>
<evidence type="ECO:0000313" key="2">
    <source>
        <dbReference type="EMBL" id="PKI60447.1"/>
    </source>
</evidence>
<evidence type="ECO:0000313" key="3">
    <source>
        <dbReference type="Proteomes" id="UP000233551"/>
    </source>
</evidence>
<dbReference type="Proteomes" id="UP000233551">
    <property type="component" value="Unassembled WGS sequence"/>
</dbReference>
<comment type="caution">
    <text evidence="2">The sequence shown here is derived from an EMBL/GenBank/DDBJ whole genome shotgun (WGS) entry which is preliminary data.</text>
</comment>
<organism evidence="2 3">
    <name type="scientific">Punica granatum</name>
    <name type="common">Pomegranate</name>
    <dbReference type="NCBI Taxonomy" id="22663"/>
    <lineage>
        <taxon>Eukaryota</taxon>
        <taxon>Viridiplantae</taxon>
        <taxon>Streptophyta</taxon>
        <taxon>Embryophyta</taxon>
        <taxon>Tracheophyta</taxon>
        <taxon>Spermatophyta</taxon>
        <taxon>Magnoliopsida</taxon>
        <taxon>eudicotyledons</taxon>
        <taxon>Gunneridae</taxon>
        <taxon>Pentapetalae</taxon>
        <taxon>rosids</taxon>
        <taxon>malvids</taxon>
        <taxon>Myrtales</taxon>
        <taxon>Lythraceae</taxon>
        <taxon>Punica</taxon>
    </lineage>
</organism>
<gene>
    <name evidence="2" type="ORF">CRG98_019101</name>
</gene>
<dbReference type="AlphaFoldDB" id="A0A2I0JVV8"/>